<evidence type="ECO:0000313" key="1">
    <source>
        <dbReference type="EMBL" id="MFC4102903.1"/>
    </source>
</evidence>
<comment type="caution">
    <text evidence="1">The sequence shown here is derived from an EMBL/GenBank/DDBJ whole genome shotgun (WGS) entry which is preliminary data.</text>
</comment>
<organism evidence="1 2">
    <name type="scientific">Paenibacillus xanthanilyticus</name>
    <dbReference type="NCBI Taxonomy" id="1783531"/>
    <lineage>
        <taxon>Bacteria</taxon>
        <taxon>Bacillati</taxon>
        <taxon>Bacillota</taxon>
        <taxon>Bacilli</taxon>
        <taxon>Bacillales</taxon>
        <taxon>Paenibacillaceae</taxon>
        <taxon>Paenibacillus</taxon>
    </lineage>
</organism>
<dbReference type="RefSeq" id="WP_377721506.1">
    <property type="nucleotide sequence ID" value="NZ_JBHSAM010000034.1"/>
</dbReference>
<proteinExistence type="predicted"/>
<dbReference type="Gene3D" id="3.10.450.40">
    <property type="match status" value="1"/>
</dbReference>
<dbReference type="SUPFAM" id="SSF160719">
    <property type="entry name" value="gpW/gp25-like"/>
    <property type="match status" value="1"/>
</dbReference>
<name>A0ABV8KA59_9BACL</name>
<dbReference type="EMBL" id="JBHSAM010000034">
    <property type="protein sequence ID" value="MFC4102903.1"/>
    <property type="molecule type" value="Genomic_DNA"/>
</dbReference>
<gene>
    <name evidence="1" type="ORF">ACFOZ8_25095</name>
</gene>
<accession>A0ABV8KA59</accession>
<protein>
    <recommendedName>
        <fullName evidence="3">IraD/Gp25-like domain-containing protein</fullName>
    </recommendedName>
</protein>
<evidence type="ECO:0008006" key="3">
    <source>
        <dbReference type="Google" id="ProtNLM"/>
    </source>
</evidence>
<evidence type="ECO:0000313" key="2">
    <source>
        <dbReference type="Proteomes" id="UP001595715"/>
    </source>
</evidence>
<reference evidence="2" key="1">
    <citation type="journal article" date="2019" name="Int. J. Syst. Evol. Microbiol.">
        <title>The Global Catalogue of Microorganisms (GCM) 10K type strain sequencing project: providing services to taxonomists for standard genome sequencing and annotation.</title>
        <authorList>
            <consortium name="The Broad Institute Genomics Platform"/>
            <consortium name="The Broad Institute Genome Sequencing Center for Infectious Disease"/>
            <person name="Wu L."/>
            <person name="Ma J."/>
        </authorList>
    </citation>
    <scope>NUCLEOTIDE SEQUENCE [LARGE SCALE GENOMIC DNA]</scope>
    <source>
        <strain evidence="2">IBRC-M 10987</strain>
    </source>
</reference>
<keyword evidence="2" id="KW-1185">Reference proteome</keyword>
<sequence length="106" mass="11294">MTIRLVVEGHVPIDFGATGEEEILQCVRTIVSTVQGTVPLDRAFGIDGGVIDQPMTLAPALLAATIIQQVGLYEPRVTVKQVECRQGEVDGALVPIITLDLVSEVV</sequence>
<dbReference type="Proteomes" id="UP001595715">
    <property type="component" value="Unassembled WGS sequence"/>
</dbReference>